<dbReference type="SUPFAM" id="SSF53335">
    <property type="entry name" value="S-adenosyl-L-methionine-dependent methyltransferases"/>
    <property type="match status" value="1"/>
</dbReference>
<dbReference type="PATRIC" id="fig|1131731.3.peg.1130"/>
<evidence type="ECO:0000259" key="1">
    <source>
        <dbReference type="Pfam" id="PF08241"/>
    </source>
</evidence>
<evidence type="ECO:0000313" key="3">
    <source>
        <dbReference type="Proteomes" id="UP000006315"/>
    </source>
</evidence>
<dbReference type="CDD" id="cd02440">
    <property type="entry name" value="AdoMet_MTases"/>
    <property type="match status" value="1"/>
</dbReference>
<dbReference type="Gene3D" id="3.40.50.150">
    <property type="entry name" value="Vaccinia Virus protein VP39"/>
    <property type="match status" value="1"/>
</dbReference>
<feature type="domain" description="Methyltransferase type 11" evidence="1">
    <location>
        <begin position="49"/>
        <end position="143"/>
    </location>
</feature>
<dbReference type="Proteomes" id="UP000006315">
    <property type="component" value="Unassembled WGS sequence"/>
</dbReference>
<comment type="caution">
    <text evidence="2">The sequence shown here is derived from an EMBL/GenBank/DDBJ whole genome shotgun (WGS) entry which is preliminary data.</text>
</comment>
<dbReference type="AlphaFoldDB" id="K6D6N1"/>
<dbReference type="InterPro" id="IPR013216">
    <property type="entry name" value="Methyltransf_11"/>
</dbReference>
<keyword evidence="3" id="KW-1185">Reference proteome</keyword>
<protein>
    <submittedName>
        <fullName evidence="2">Putative SAM dependent methyltransferase</fullName>
    </submittedName>
</protein>
<dbReference type="STRING" id="1131731.BAZO_05415"/>
<dbReference type="InterPro" id="IPR029063">
    <property type="entry name" value="SAM-dependent_MTases_sf"/>
</dbReference>
<dbReference type="EMBL" id="AJLR01000041">
    <property type="protein sequence ID" value="EKN68172.1"/>
    <property type="molecule type" value="Genomic_DNA"/>
</dbReference>
<keyword evidence="2" id="KW-0808">Transferase</keyword>
<dbReference type="PANTHER" id="PTHR43591:SF24">
    <property type="entry name" value="2-METHOXY-6-POLYPRENYL-1,4-BENZOQUINOL METHYLASE, MITOCHONDRIAL"/>
    <property type="match status" value="1"/>
</dbReference>
<organism evidence="2 3">
    <name type="scientific">Schinkia azotoformans LMG 9581</name>
    <dbReference type="NCBI Taxonomy" id="1131731"/>
    <lineage>
        <taxon>Bacteria</taxon>
        <taxon>Bacillati</taxon>
        <taxon>Bacillota</taxon>
        <taxon>Bacilli</taxon>
        <taxon>Bacillales</taxon>
        <taxon>Bacillaceae</taxon>
        <taxon>Calidifontibacillus/Schinkia group</taxon>
        <taxon>Schinkia</taxon>
    </lineage>
</organism>
<proteinExistence type="predicted"/>
<evidence type="ECO:0000313" key="2">
    <source>
        <dbReference type="EMBL" id="EKN68172.1"/>
    </source>
</evidence>
<reference evidence="2 3" key="1">
    <citation type="journal article" date="2012" name="Front. Microbiol.">
        <title>Redundancy and modularity in membrane-associated dissimilatory nitrate reduction in Bacillus.</title>
        <authorList>
            <person name="Heylen K."/>
            <person name="Keltjens J."/>
        </authorList>
    </citation>
    <scope>NUCLEOTIDE SEQUENCE [LARGE SCALE GENOMIC DNA]</scope>
    <source>
        <strain evidence="2 3">LMG 9581</strain>
    </source>
</reference>
<dbReference type="GO" id="GO:0008757">
    <property type="term" value="F:S-adenosylmethionine-dependent methyltransferase activity"/>
    <property type="evidence" value="ECO:0007669"/>
    <property type="project" value="InterPro"/>
</dbReference>
<name>K6D6N1_SCHAZ</name>
<dbReference type="Pfam" id="PF08241">
    <property type="entry name" value="Methyltransf_11"/>
    <property type="match status" value="1"/>
</dbReference>
<gene>
    <name evidence="2" type="ORF">BAZO_05415</name>
</gene>
<accession>K6D6N1</accession>
<sequence>MNDDKVKQKVKETFGKNAEKYIKSESHAKGDDLPLLVEWMQPQSNWIVLDIATGGGHVAKTLSPHVATVYATDLTEPMLSNTASHLSKVCTNIFYVIADAENLPFLEGTFDVVTCRIAPHHFPNPNKFIKEASRVLKPGGEFLLIDNVAPEEEHLGVFMNTVEKLRDESHVRCLSVNEWKELFASNGLQEIQSQNRKKRFQFPTWVGVTAKNQQQIDTVEQYILNADEELKTYFSIVMSENEDHVLSHQIDEWMVLCQKKVQ</sequence>
<dbReference type="GO" id="GO:0032259">
    <property type="term" value="P:methylation"/>
    <property type="evidence" value="ECO:0007669"/>
    <property type="project" value="UniProtKB-KW"/>
</dbReference>
<dbReference type="PANTHER" id="PTHR43591">
    <property type="entry name" value="METHYLTRANSFERASE"/>
    <property type="match status" value="1"/>
</dbReference>
<keyword evidence="2" id="KW-0489">Methyltransferase</keyword>
<dbReference type="RefSeq" id="WP_003330292.1">
    <property type="nucleotide sequence ID" value="NZ_AJLR01000041.1"/>
</dbReference>